<keyword evidence="5" id="KW-0717">Septation</keyword>
<evidence type="ECO:0000313" key="10">
    <source>
        <dbReference type="EMBL" id="ARI76854.1"/>
    </source>
</evidence>
<proteinExistence type="predicted"/>
<dbReference type="GO" id="GO:0000921">
    <property type="term" value="P:septin ring assembly"/>
    <property type="evidence" value="ECO:0007669"/>
    <property type="project" value="TreeGrafter"/>
</dbReference>
<evidence type="ECO:0000256" key="4">
    <source>
        <dbReference type="ARBA" id="ARBA00022618"/>
    </source>
</evidence>
<keyword evidence="6" id="KW-0131">Cell cycle</keyword>
<accession>A0A1W5ZU64</accession>
<organism evidence="10 11">
    <name type="scientific">Halobacillus mangrovi</name>
    <dbReference type="NCBI Taxonomy" id="402384"/>
    <lineage>
        <taxon>Bacteria</taxon>
        <taxon>Bacillati</taxon>
        <taxon>Bacillota</taxon>
        <taxon>Bacilli</taxon>
        <taxon>Bacillales</taxon>
        <taxon>Bacillaceae</taxon>
        <taxon>Halobacillus</taxon>
    </lineage>
</organism>
<evidence type="ECO:0000256" key="7">
    <source>
        <dbReference type="ARBA" id="ARBA00024910"/>
    </source>
</evidence>
<comment type="function">
    <text evidence="7">Activator of cell division through the inhibition of FtsZ GTPase activity, therefore promoting FtsZ assembly into bundles of protofilaments necessary for the formation of the division Z ring. It is recruited early at mid-cell but it is not essential for cell division.</text>
</comment>
<evidence type="ECO:0000256" key="3">
    <source>
        <dbReference type="ARBA" id="ARBA00022490"/>
    </source>
</evidence>
<dbReference type="AlphaFoldDB" id="A0A1W5ZU64"/>
<dbReference type="OrthoDB" id="9808604at2"/>
<dbReference type="Gene3D" id="6.10.250.790">
    <property type="match status" value="1"/>
</dbReference>
<reference evidence="10 11" key="1">
    <citation type="submission" date="2017-04" db="EMBL/GenBank/DDBJ databases">
        <title>The whole genome sequencing and assembly of Halobacillus mangrovi strain.</title>
        <authorList>
            <person name="Lee S.-J."/>
            <person name="Park M.-K."/>
            <person name="Kim J.-Y."/>
            <person name="Lee Y.-J."/>
            <person name="Yi H."/>
            <person name="Bahn Y.-S."/>
            <person name="Kim J.F."/>
            <person name="Lee D.-W."/>
        </authorList>
    </citation>
    <scope>NUCLEOTIDE SEQUENCE [LARGE SCALE GENOMIC DNA]</scope>
    <source>
        <strain evidence="10 11">KTB 131</strain>
    </source>
</reference>
<dbReference type="InterPro" id="IPR053712">
    <property type="entry name" value="Bac_CellDiv_Activator"/>
</dbReference>
<comment type="subcellular location">
    <subcellularLocation>
        <location evidence="1">Cytoplasm</location>
    </subcellularLocation>
</comment>
<dbReference type="InterPro" id="IPR007838">
    <property type="entry name" value="Cell_div_ZapA-like"/>
</dbReference>
<dbReference type="STRING" id="402384.HM131_08360"/>
<dbReference type="NCBIfam" id="NF010724">
    <property type="entry name" value="PRK14126.1"/>
    <property type="match status" value="1"/>
</dbReference>
<gene>
    <name evidence="10" type="ORF">HM131_08360</name>
</gene>
<keyword evidence="4 10" id="KW-0132">Cell division</keyword>
<dbReference type="GO" id="GO:0005829">
    <property type="term" value="C:cytosol"/>
    <property type="evidence" value="ECO:0007669"/>
    <property type="project" value="TreeGrafter"/>
</dbReference>
<evidence type="ECO:0000256" key="5">
    <source>
        <dbReference type="ARBA" id="ARBA00023210"/>
    </source>
</evidence>
<dbReference type="Pfam" id="PF05164">
    <property type="entry name" value="ZapA"/>
    <property type="match status" value="1"/>
</dbReference>
<evidence type="ECO:0000256" key="1">
    <source>
        <dbReference type="ARBA" id="ARBA00004496"/>
    </source>
</evidence>
<keyword evidence="3" id="KW-0963">Cytoplasm</keyword>
<dbReference type="PANTHER" id="PTHR34981:SF1">
    <property type="entry name" value="CELL DIVISION PROTEIN ZAPA"/>
    <property type="match status" value="1"/>
</dbReference>
<keyword evidence="11" id="KW-1185">Reference proteome</keyword>
<dbReference type="InterPro" id="IPR036192">
    <property type="entry name" value="Cell_div_ZapA-like_sf"/>
</dbReference>
<dbReference type="KEGG" id="hmn:HM131_08360"/>
<dbReference type="Proteomes" id="UP000192527">
    <property type="component" value="Chromosome"/>
</dbReference>
<comment type="subunit">
    <text evidence="8">Homodimer. Interacts with FtsZ.</text>
</comment>
<evidence type="ECO:0000256" key="9">
    <source>
        <dbReference type="ARBA" id="ARBA00033158"/>
    </source>
</evidence>
<dbReference type="RefSeq" id="WP_085029330.1">
    <property type="nucleotide sequence ID" value="NZ_CP020772.1"/>
</dbReference>
<dbReference type="GO" id="GO:0030428">
    <property type="term" value="C:cell septum"/>
    <property type="evidence" value="ECO:0007669"/>
    <property type="project" value="TreeGrafter"/>
</dbReference>
<evidence type="ECO:0000256" key="2">
    <source>
        <dbReference type="ARBA" id="ARBA00015195"/>
    </source>
</evidence>
<dbReference type="GO" id="GO:0032153">
    <property type="term" value="C:cell division site"/>
    <property type="evidence" value="ECO:0007669"/>
    <property type="project" value="TreeGrafter"/>
</dbReference>
<dbReference type="GO" id="GO:0000917">
    <property type="term" value="P:division septum assembly"/>
    <property type="evidence" value="ECO:0007669"/>
    <property type="project" value="UniProtKB-KW"/>
</dbReference>
<dbReference type="SUPFAM" id="SSF102829">
    <property type="entry name" value="Cell division protein ZapA-like"/>
    <property type="match status" value="1"/>
</dbReference>
<protein>
    <recommendedName>
        <fullName evidence="2">Cell division protein ZapA</fullName>
    </recommendedName>
    <alternativeName>
        <fullName evidence="9">Z ring-associated protein ZapA</fullName>
    </alternativeName>
</protein>
<dbReference type="EMBL" id="CP020772">
    <property type="protein sequence ID" value="ARI76854.1"/>
    <property type="molecule type" value="Genomic_DNA"/>
</dbReference>
<name>A0A1W5ZU64_9BACI</name>
<dbReference type="GO" id="GO:0043093">
    <property type="term" value="P:FtsZ-dependent cytokinesis"/>
    <property type="evidence" value="ECO:0007669"/>
    <property type="project" value="TreeGrafter"/>
</dbReference>
<evidence type="ECO:0000256" key="6">
    <source>
        <dbReference type="ARBA" id="ARBA00023306"/>
    </source>
</evidence>
<sequence>MDVSQSDQEKKRITVEINKRSYTIVGHEEPHHIRMVSSLVDQKMREIHETNPSLDTAKLAVLTAVNTMNEYIKLKEECTELMNYIEKKEEEDEKKND</sequence>
<dbReference type="PANTHER" id="PTHR34981">
    <property type="entry name" value="CELL DIVISION PROTEIN ZAPA"/>
    <property type="match status" value="1"/>
</dbReference>
<evidence type="ECO:0000256" key="8">
    <source>
        <dbReference type="ARBA" id="ARBA00026068"/>
    </source>
</evidence>
<evidence type="ECO:0000313" key="11">
    <source>
        <dbReference type="Proteomes" id="UP000192527"/>
    </source>
</evidence>